<dbReference type="Gene3D" id="3.40.140.10">
    <property type="entry name" value="Cytidine Deaminase, domain 2"/>
    <property type="match status" value="1"/>
</dbReference>
<dbReference type="PROSITE" id="PS50249">
    <property type="entry name" value="MPN"/>
    <property type="match status" value="1"/>
</dbReference>
<dbReference type="EMBL" id="BSXT01001288">
    <property type="protein sequence ID" value="GMF40826.1"/>
    <property type="molecule type" value="Genomic_DNA"/>
</dbReference>
<dbReference type="GO" id="GO:0005852">
    <property type="term" value="C:eukaryotic translation initiation factor 3 complex"/>
    <property type="evidence" value="ECO:0007669"/>
    <property type="project" value="UniProtKB-UniRule"/>
</dbReference>
<accession>A0A9W7CTA0</accession>
<reference evidence="7" key="1">
    <citation type="submission" date="2023-04" db="EMBL/GenBank/DDBJ databases">
        <title>Phytophthora fragariaefolia NBRC 109709.</title>
        <authorList>
            <person name="Ichikawa N."/>
            <person name="Sato H."/>
            <person name="Tonouchi N."/>
        </authorList>
    </citation>
    <scope>NUCLEOTIDE SEQUENCE</scope>
    <source>
        <strain evidence="7">NBRC 109709</strain>
    </source>
</reference>
<name>A0A9W7CTA0_9STRA</name>
<evidence type="ECO:0000256" key="3">
    <source>
        <dbReference type="ARBA" id="ARBA00022917"/>
    </source>
</evidence>
<dbReference type="OrthoDB" id="10265695at2759"/>
<dbReference type="GO" id="GO:0003743">
    <property type="term" value="F:translation initiation factor activity"/>
    <property type="evidence" value="ECO:0007669"/>
    <property type="project" value="UniProtKB-UniRule"/>
</dbReference>
<feature type="compositionally biased region" description="Low complexity" evidence="5">
    <location>
        <begin position="51"/>
        <end position="66"/>
    </location>
</feature>
<dbReference type="Pfam" id="PF01398">
    <property type="entry name" value="JAB"/>
    <property type="match status" value="1"/>
</dbReference>
<evidence type="ECO:0000256" key="1">
    <source>
        <dbReference type="ARBA" id="ARBA00022490"/>
    </source>
</evidence>
<comment type="subunit">
    <text evidence="4">Component of the eukaryotic translation initiation factor 3 (eIF-3) complex.</text>
</comment>
<proteinExistence type="inferred from homology"/>
<feature type="region of interest" description="Disordered" evidence="5">
    <location>
        <begin position="1"/>
        <end position="66"/>
    </location>
</feature>
<evidence type="ECO:0000256" key="4">
    <source>
        <dbReference type="HAMAP-Rule" id="MF_03007"/>
    </source>
</evidence>
<evidence type="ECO:0000313" key="7">
    <source>
        <dbReference type="EMBL" id="GMF40826.1"/>
    </source>
</evidence>
<sequence length="411" mass="45134">MSGRAKPRVWIGQKRVSPGPASRPLQGEGNPLSPPENHPEAPTTMAWGLDTTPTPTRAPAAAPAASAPAAGSAAPVAALGPAPESAESIDIFEGVEPVTSVALEGVALLQIVKHCHESLPGGVAGSLLGVDNEQVLEVTNSFPSPPNSERKKGADEYQLDMMKSLREVGMDNNKVGWYQSVAMGTFCTASFIEHQFQYQKSLGPNAICLIYDSAESTKGSLSLRAVRLTKAFMDTYKSGAFTKESFAKADIRSATVVEEIPIEIRNSDIITCWLQQTAHASDSATASSFERLDLANNAYLESSLKNMTLWADELAQEHYKFQGYERALSKQRAAYQQWQNRQREENKVRRENGEEPVPEEDPNFFKSVNQPSRLESLLITKQMNTYCEHINRYAGKSFQKLFLAAKIHQNE</sequence>
<evidence type="ECO:0000313" key="8">
    <source>
        <dbReference type="Proteomes" id="UP001165121"/>
    </source>
</evidence>
<dbReference type="InterPro" id="IPR027524">
    <property type="entry name" value="eIF3h"/>
</dbReference>
<keyword evidence="3 4" id="KW-0648">Protein biosynthesis</keyword>
<feature type="region of interest" description="Disordered" evidence="5">
    <location>
        <begin position="338"/>
        <end position="366"/>
    </location>
</feature>
<keyword evidence="2 4" id="KW-0396">Initiation factor</keyword>
<comment type="caution">
    <text evidence="7">The sequence shown here is derived from an EMBL/GenBank/DDBJ whole genome shotgun (WGS) entry which is preliminary data.</text>
</comment>
<feature type="compositionally biased region" description="Basic and acidic residues" evidence="5">
    <location>
        <begin position="341"/>
        <end position="353"/>
    </location>
</feature>
<dbReference type="GO" id="GO:0008237">
    <property type="term" value="F:metallopeptidase activity"/>
    <property type="evidence" value="ECO:0007669"/>
    <property type="project" value="InterPro"/>
</dbReference>
<comment type="subcellular location">
    <subcellularLocation>
        <location evidence="4">Cytoplasm</location>
    </subcellularLocation>
</comment>
<dbReference type="PANTHER" id="PTHR10410">
    <property type="entry name" value="EUKARYOTIC TRANSLATION INITIATION FACTOR 3 -RELATED"/>
    <property type="match status" value="1"/>
</dbReference>
<dbReference type="Proteomes" id="UP001165121">
    <property type="component" value="Unassembled WGS sequence"/>
</dbReference>
<evidence type="ECO:0000256" key="2">
    <source>
        <dbReference type="ARBA" id="ARBA00022540"/>
    </source>
</evidence>
<dbReference type="InterPro" id="IPR037518">
    <property type="entry name" value="MPN"/>
</dbReference>
<dbReference type="InterPro" id="IPR045810">
    <property type="entry name" value="eIF3h_C"/>
</dbReference>
<gene>
    <name evidence="7" type="ORF">Pfra01_001267000</name>
</gene>
<dbReference type="InterPro" id="IPR000555">
    <property type="entry name" value="JAMM/MPN+_dom"/>
</dbReference>
<keyword evidence="1 4" id="KW-0963">Cytoplasm</keyword>
<feature type="domain" description="MPN" evidence="6">
    <location>
        <begin position="101"/>
        <end position="232"/>
    </location>
</feature>
<evidence type="ECO:0000259" key="6">
    <source>
        <dbReference type="PROSITE" id="PS50249"/>
    </source>
</evidence>
<protein>
    <recommendedName>
        <fullName evidence="4">Eukaryotic translation initiation factor 3 subunit H</fullName>
        <shortName evidence="4">eIF3h</shortName>
    </recommendedName>
</protein>
<dbReference type="SMART" id="SM00232">
    <property type="entry name" value="JAB_MPN"/>
    <property type="match status" value="1"/>
</dbReference>
<dbReference type="GO" id="GO:0033290">
    <property type="term" value="C:eukaryotic 48S preinitiation complex"/>
    <property type="evidence" value="ECO:0007669"/>
    <property type="project" value="UniProtKB-UniRule"/>
</dbReference>
<dbReference type="AlphaFoldDB" id="A0A9W7CTA0"/>
<dbReference type="Pfam" id="PF19445">
    <property type="entry name" value="eIF3h_C"/>
    <property type="match status" value="1"/>
</dbReference>
<dbReference type="InterPro" id="IPR050242">
    <property type="entry name" value="JAMM_MPN+_peptidase_M67A"/>
</dbReference>
<keyword evidence="8" id="KW-1185">Reference proteome</keyword>
<evidence type="ECO:0000256" key="5">
    <source>
        <dbReference type="SAM" id="MobiDB-lite"/>
    </source>
</evidence>
<organism evidence="7 8">
    <name type="scientific">Phytophthora fragariaefolia</name>
    <dbReference type="NCBI Taxonomy" id="1490495"/>
    <lineage>
        <taxon>Eukaryota</taxon>
        <taxon>Sar</taxon>
        <taxon>Stramenopiles</taxon>
        <taxon>Oomycota</taxon>
        <taxon>Peronosporomycetes</taxon>
        <taxon>Peronosporales</taxon>
        <taxon>Peronosporaceae</taxon>
        <taxon>Phytophthora</taxon>
    </lineage>
</organism>
<dbReference type="HAMAP" id="MF_03007">
    <property type="entry name" value="eIF3h"/>
    <property type="match status" value="1"/>
</dbReference>
<dbReference type="CDD" id="cd08065">
    <property type="entry name" value="MPN_eIF3h"/>
    <property type="match status" value="1"/>
</dbReference>
<comment type="function">
    <text evidence="4">Component of the eukaryotic translation initiation factor 3 (eIF-3) complex, which is involved in protein synthesis of a specialized repertoire of mRNAs and, together with other initiation factors, stimulates binding of mRNA and methionyl-tRNAi to the 40S ribosome. The eIF-3 complex specifically targets and initiates translation of a subset of mRNAs involved in cell proliferation.</text>
</comment>
<dbReference type="GO" id="GO:0001732">
    <property type="term" value="P:formation of cytoplasmic translation initiation complex"/>
    <property type="evidence" value="ECO:0007669"/>
    <property type="project" value="UniProtKB-UniRule"/>
</dbReference>
<dbReference type="GO" id="GO:0016282">
    <property type="term" value="C:eukaryotic 43S preinitiation complex"/>
    <property type="evidence" value="ECO:0007669"/>
    <property type="project" value="UniProtKB-UniRule"/>
</dbReference>
<comment type="similarity">
    <text evidence="4">Belongs to the eIF-3 subunit H family.</text>
</comment>